<gene>
    <name evidence="6" type="ORF">Tco_0678017</name>
</gene>
<feature type="domain" description="Integrase zinc-binding" evidence="4">
    <location>
        <begin position="36"/>
        <end position="91"/>
    </location>
</feature>
<accession>A0ABQ4XES3</accession>
<dbReference type="Pfam" id="PF03732">
    <property type="entry name" value="Retrotrans_gag"/>
    <property type="match status" value="1"/>
</dbReference>
<protein>
    <submittedName>
        <fullName evidence="6">Reverse transcriptase domain-containing protein</fullName>
    </submittedName>
</protein>
<dbReference type="InterPro" id="IPR005162">
    <property type="entry name" value="Retrotrans_gag_dom"/>
</dbReference>
<evidence type="ECO:0000259" key="3">
    <source>
        <dbReference type="Pfam" id="PF03732"/>
    </source>
</evidence>
<keyword evidence="6" id="KW-0695">RNA-directed DNA polymerase</keyword>
<feature type="compositionally biased region" description="Basic and acidic residues" evidence="1">
    <location>
        <begin position="368"/>
        <end position="398"/>
    </location>
</feature>
<reference evidence="6" key="1">
    <citation type="journal article" date="2022" name="Int. J. Mol. Sci.">
        <title>Draft Genome of Tanacetum Coccineum: Genomic Comparison of Closely Related Tanacetum-Family Plants.</title>
        <authorList>
            <person name="Yamashiro T."/>
            <person name="Shiraishi A."/>
            <person name="Nakayama K."/>
            <person name="Satake H."/>
        </authorList>
    </citation>
    <scope>NUCLEOTIDE SEQUENCE</scope>
</reference>
<dbReference type="InterPro" id="IPR056924">
    <property type="entry name" value="SH3_Tf2-1"/>
</dbReference>
<evidence type="ECO:0000256" key="2">
    <source>
        <dbReference type="SAM" id="Phobius"/>
    </source>
</evidence>
<feature type="domain" description="Retrotransposon gag" evidence="3">
    <location>
        <begin position="455"/>
        <end position="517"/>
    </location>
</feature>
<dbReference type="Proteomes" id="UP001151760">
    <property type="component" value="Unassembled WGS sequence"/>
</dbReference>
<evidence type="ECO:0000256" key="1">
    <source>
        <dbReference type="SAM" id="MobiDB-lite"/>
    </source>
</evidence>
<name>A0ABQ4XES3_9ASTR</name>
<reference evidence="6" key="2">
    <citation type="submission" date="2022-01" db="EMBL/GenBank/DDBJ databases">
        <authorList>
            <person name="Yamashiro T."/>
            <person name="Shiraishi A."/>
            <person name="Satake H."/>
            <person name="Nakayama K."/>
        </authorList>
    </citation>
    <scope>NUCLEOTIDE SEQUENCE</scope>
</reference>
<keyword evidence="7" id="KW-1185">Reference proteome</keyword>
<evidence type="ECO:0000259" key="5">
    <source>
        <dbReference type="Pfam" id="PF24626"/>
    </source>
</evidence>
<dbReference type="InterPro" id="IPR041588">
    <property type="entry name" value="Integrase_H2C2"/>
</dbReference>
<keyword evidence="2" id="KW-0472">Membrane</keyword>
<feature type="transmembrane region" description="Helical" evidence="2">
    <location>
        <begin position="234"/>
        <end position="253"/>
    </location>
</feature>
<feature type="domain" description="Tf2-1-like SH3-like" evidence="5">
    <location>
        <begin position="124"/>
        <end position="188"/>
    </location>
</feature>
<keyword evidence="2" id="KW-1133">Transmembrane helix</keyword>
<dbReference type="GO" id="GO:0003964">
    <property type="term" value="F:RNA-directed DNA polymerase activity"/>
    <property type="evidence" value="ECO:0007669"/>
    <property type="project" value="UniProtKB-KW"/>
</dbReference>
<dbReference type="Pfam" id="PF24626">
    <property type="entry name" value="SH3_Tf2-1"/>
    <property type="match status" value="1"/>
</dbReference>
<evidence type="ECO:0000313" key="6">
    <source>
        <dbReference type="EMBL" id="GJS63453.1"/>
    </source>
</evidence>
<keyword evidence="6" id="KW-0808">Transferase</keyword>
<dbReference type="Pfam" id="PF17921">
    <property type="entry name" value="Integrase_H2C2"/>
    <property type="match status" value="1"/>
</dbReference>
<sequence length="518" mass="60339">MIRYPNNPMRDCQKIGSCANKTSCLNNQSWIPCYGDLRALIMHESHKSKYSIHPGSDKMYQDLKKLYWWPNMKAKIATYVSKCLTCAKVKAEYQKPSGFRIQAAHNHQKSYADVTRKPFEFQVGDKVMLKVSPWKGVIRIGKQGKLNPHYIGPFKIIVKVRTISYRLELSEQLSRVHSTFHVSNLKKCLSDETLTIPLDEIQIDDKLHFIEEPIKIMDREVNHLKQSHIPIVKLILVYGILSLALSLAIYSLFPKFHEVLSLPSFRDAERVIPASSITGFSTWMEFRGNIRDLGSFGEETDEIMDLQQILEEVLLTERRDGVASIKRRRRDLFNSTTNRAPKKVLIREEAKFPVTKNINSISLTRWEEERSKKTDVTTNDNIEKPTKTETEMLVKEAEKEDEAENEPKEKLEKKKQPEAPSSQPVEYYLKHRINEKLIEGLVDNHRYFSFGRHLEEASNWHERLPAGSITTWEDLTTRFLAQLFPPRRTVKLYNDIQMFQQHHGESLSEAWTHFKDIL</sequence>
<proteinExistence type="predicted"/>
<organism evidence="6 7">
    <name type="scientific">Tanacetum coccineum</name>
    <dbReference type="NCBI Taxonomy" id="301880"/>
    <lineage>
        <taxon>Eukaryota</taxon>
        <taxon>Viridiplantae</taxon>
        <taxon>Streptophyta</taxon>
        <taxon>Embryophyta</taxon>
        <taxon>Tracheophyta</taxon>
        <taxon>Spermatophyta</taxon>
        <taxon>Magnoliopsida</taxon>
        <taxon>eudicotyledons</taxon>
        <taxon>Gunneridae</taxon>
        <taxon>Pentapetalae</taxon>
        <taxon>asterids</taxon>
        <taxon>campanulids</taxon>
        <taxon>Asterales</taxon>
        <taxon>Asteraceae</taxon>
        <taxon>Asteroideae</taxon>
        <taxon>Anthemideae</taxon>
        <taxon>Anthemidinae</taxon>
        <taxon>Tanacetum</taxon>
    </lineage>
</organism>
<feature type="compositionally biased region" description="Basic and acidic residues" evidence="1">
    <location>
        <begin position="405"/>
        <end position="417"/>
    </location>
</feature>
<evidence type="ECO:0000259" key="4">
    <source>
        <dbReference type="Pfam" id="PF17921"/>
    </source>
</evidence>
<keyword evidence="6" id="KW-0548">Nucleotidyltransferase</keyword>
<dbReference type="PANTHER" id="PTHR46148:SF59">
    <property type="entry name" value="NUCLEOTIDYLTRANSFERASE, RIBONUCLEASE H"/>
    <property type="match status" value="1"/>
</dbReference>
<dbReference type="EMBL" id="BQNB010009432">
    <property type="protein sequence ID" value="GJS63453.1"/>
    <property type="molecule type" value="Genomic_DNA"/>
</dbReference>
<evidence type="ECO:0000313" key="7">
    <source>
        <dbReference type="Proteomes" id="UP001151760"/>
    </source>
</evidence>
<comment type="caution">
    <text evidence="6">The sequence shown here is derived from an EMBL/GenBank/DDBJ whole genome shotgun (WGS) entry which is preliminary data.</text>
</comment>
<dbReference type="Gene3D" id="1.10.340.70">
    <property type="match status" value="1"/>
</dbReference>
<dbReference type="PANTHER" id="PTHR46148">
    <property type="entry name" value="CHROMO DOMAIN-CONTAINING PROTEIN"/>
    <property type="match status" value="1"/>
</dbReference>
<keyword evidence="2" id="KW-0812">Transmembrane</keyword>
<feature type="region of interest" description="Disordered" evidence="1">
    <location>
        <begin position="368"/>
        <end position="425"/>
    </location>
</feature>